<feature type="transmembrane region" description="Helical" evidence="2">
    <location>
        <begin position="7"/>
        <end position="25"/>
    </location>
</feature>
<accession>A0A2G9FBV0</accession>
<dbReference type="InterPro" id="IPR050218">
    <property type="entry name" value="LptD"/>
</dbReference>
<evidence type="ECO:0000313" key="4">
    <source>
        <dbReference type="EMBL" id="PIM90632.1"/>
    </source>
</evidence>
<evidence type="ECO:0000313" key="5">
    <source>
        <dbReference type="Proteomes" id="UP000230719"/>
    </source>
</evidence>
<dbReference type="AlphaFoldDB" id="A0A2G9FBV0"/>
<evidence type="ECO:0000256" key="2">
    <source>
        <dbReference type="SAM" id="Phobius"/>
    </source>
</evidence>
<keyword evidence="2" id="KW-1133">Transmembrane helix</keyword>
<dbReference type="Pfam" id="PF06835">
    <property type="entry name" value="LptC"/>
    <property type="match status" value="1"/>
</dbReference>
<organism evidence="4 5">
    <name type="scientific">Fusobacterium animalis</name>
    <dbReference type="NCBI Taxonomy" id="76859"/>
    <lineage>
        <taxon>Bacteria</taxon>
        <taxon>Fusobacteriati</taxon>
        <taxon>Fusobacteriota</taxon>
        <taxon>Fusobacteriia</taxon>
        <taxon>Fusobacteriales</taxon>
        <taxon>Fusobacteriaceae</taxon>
        <taxon>Fusobacterium</taxon>
    </lineage>
</organism>
<dbReference type="InterPro" id="IPR010664">
    <property type="entry name" value="LipoPS_assembly_LptC-rel"/>
</dbReference>
<keyword evidence="2" id="KW-0472">Membrane</keyword>
<dbReference type="Pfam" id="PF03968">
    <property type="entry name" value="LptD_N"/>
    <property type="match status" value="1"/>
</dbReference>
<gene>
    <name evidence="4" type="ORF">CI114_06580</name>
</gene>
<dbReference type="Gene3D" id="2.60.450.10">
    <property type="entry name" value="Lipopolysaccharide (LPS) transport protein A like domain"/>
    <property type="match status" value="2"/>
</dbReference>
<dbReference type="Proteomes" id="UP000230719">
    <property type="component" value="Unassembled WGS sequence"/>
</dbReference>
<dbReference type="InterPro" id="IPR005653">
    <property type="entry name" value="OstA-like_N"/>
</dbReference>
<proteinExistence type="predicted"/>
<protein>
    <submittedName>
        <fullName evidence="4">S-layer protein</fullName>
    </submittedName>
</protein>
<comment type="caution">
    <text evidence="4">The sequence shown here is derived from an EMBL/GenBank/DDBJ whole genome shotgun (WGS) entry which is preliminary data.</text>
</comment>
<dbReference type="GO" id="GO:1990351">
    <property type="term" value="C:transporter complex"/>
    <property type="evidence" value="ECO:0007669"/>
    <property type="project" value="TreeGrafter"/>
</dbReference>
<keyword evidence="1" id="KW-0998">Cell outer membrane</keyword>
<dbReference type="GO" id="GO:0009279">
    <property type="term" value="C:cell outer membrane"/>
    <property type="evidence" value="ECO:0007669"/>
    <property type="project" value="TreeGrafter"/>
</dbReference>
<evidence type="ECO:0000256" key="1">
    <source>
        <dbReference type="ARBA" id="ARBA00023237"/>
    </source>
</evidence>
<name>A0A2G9FBV0_9FUSO</name>
<feature type="domain" description="Organic solvent tolerance-like N-terminal" evidence="3">
    <location>
        <begin position="535"/>
        <end position="649"/>
    </location>
</feature>
<dbReference type="EMBL" id="NPND01000017">
    <property type="protein sequence ID" value="PIM90632.1"/>
    <property type="molecule type" value="Genomic_DNA"/>
</dbReference>
<sequence>MTKKKIIYIVLGVVALVLVYFNYYGSDKEVGDIKKIVETINAVYESDDYHVEAEKEIDYLDEKESKFEKAKAIIQGMILSGDNVFLDKDKNLTLDTNILGISPNGWEIKASELKFNKETKELVSTKPMYAKNEEKGVEILANKFKTTISMDNITLEDGVVIKNKLFSILADKANYDNNTKIITLEGNIKLSNRIGEVGDINTLKDVKSLENTSNNKKEKEISGTFSKVYFNLNERNLYATNGFDMKYDEVGLKGKDIVLNETTQSFKVTGDVKFTYQDYIFDVSYIEKEPNSDIINVYGQIKGGNPIYSVLADKGEYNINDKKIRIFGNVDITSTKGEKLNLDNFVYSSETKEADMYGNKIKYTSPTNNLEAEYIHYNTVTKEITTDKPFDSWNEKGEGITGTNIVYNLGTKDFYSKENITVKNKDYGLTTKNVTYKEETGILSAPEPYVIKSTDETSTINGKSITYNKKTGELTSPGEIILNNKGTIMKGHDLVYNNISGLGKLQGPIPFENKEDKMSGTAKEIIIKKGDYVDLIGPIKVKQDTTNMLVDNARYSYKDELVHVNTPVKFNDPVKSMVGSVSSATYSPKDSILKGTNFNMKEPDRSAKAQNIVLYNKENRRLELIGNAYLSSGKDNISGPKIVYYLDTKDAETPTNSIIHYDQYTVKSTYGKVNKESGEIFVKNADVKSLDGNDFSSNQAKGNINNIVHFTGNVKGKSKQKEGDVYFTGDKADLYMSKVNDKYQAKKVIVNTKSTFTQLNRKIVSNYMELDLIKKEVYAKDKPVLTIDDGEKGNTLVKADDVTGYIDKELIKLNKNVYVKNINEKKEETVLTADRGTVTKQMADVYDRVKVVTKDSVITANEGHYDIVNRKIRAKGNVHVDYTSDKSTSSIFNDTTSTKK</sequence>
<evidence type="ECO:0000259" key="3">
    <source>
        <dbReference type="Pfam" id="PF03968"/>
    </source>
</evidence>
<dbReference type="PANTHER" id="PTHR30189">
    <property type="entry name" value="LPS-ASSEMBLY PROTEIN"/>
    <property type="match status" value="1"/>
</dbReference>
<dbReference type="PANTHER" id="PTHR30189:SF1">
    <property type="entry name" value="LPS-ASSEMBLY PROTEIN LPTD"/>
    <property type="match status" value="1"/>
</dbReference>
<dbReference type="RefSeq" id="WP_158410221.1">
    <property type="nucleotide sequence ID" value="NZ_CP056023.1"/>
</dbReference>
<reference evidence="4 5" key="1">
    <citation type="submission" date="2017-08" db="EMBL/GenBank/DDBJ databases">
        <title>Analysis of Fusobacterium persistence and antibiotic response in human colorectal.</title>
        <authorList>
            <person name="Bullman S."/>
        </authorList>
    </citation>
    <scope>NUCLEOTIDE SEQUENCE [LARGE SCALE GENOMIC DNA]</scope>
    <source>
        <strain evidence="4 5">P2_CP</strain>
    </source>
</reference>
<keyword evidence="2" id="KW-0812">Transmembrane</keyword>